<dbReference type="InterPro" id="IPR009057">
    <property type="entry name" value="Homeodomain-like_sf"/>
</dbReference>
<dbReference type="PRINTS" id="PR00455">
    <property type="entry name" value="HTHTETR"/>
</dbReference>
<dbReference type="EMBL" id="AAVP02000001">
    <property type="protein sequence ID" value="EDK25388.1"/>
    <property type="molecule type" value="Genomic_DNA"/>
</dbReference>
<dbReference type="Pfam" id="PF00440">
    <property type="entry name" value="TetR_N"/>
    <property type="match status" value="1"/>
</dbReference>
<comment type="caution">
    <text evidence="4">The sequence shown here is derived from an EMBL/GenBank/DDBJ whole genome shotgun (WGS) entry which is preliminary data.</text>
</comment>
<organism evidence="4 5">
    <name type="scientific">[Ruminococcus] torques ATCC 27756</name>
    <dbReference type="NCBI Taxonomy" id="411460"/>
    <lineage>
        <taxon>Bacteria</taxon>
        <taxon>Bacillati</taxon>
        <taxon>Bacillota</taxon>
        <taxon>Clostridia</taxon>
        <taxon>Lachnospirales</taxon>
        <taxon>Lachnospiraceae</taxon>
        <taxon>Mediterraneibacter</taxon>
    </lineage>
</organism>
<feature type="DNA-binding region" description="H-T-H motif" evidence="2">
    <location>
        <begin position="26"/>
        <end position="45"/>
    </location>
</feature>
<proteinExistence type="predicted"/>
<evidence type="ECO:0000259" key="3">
    <source>
        <dbReference type="PROSITE" id="PS50977"/>
    </source>
</evidence>
<feature type="domain" description="HTH tetR-type" evidence="3">
    <location>
        <begin position="3"/>
        <end position="63"/>
    </location>
</feature>
<evidence type="ECO:0000313" key="5">
    <source>
        <dbReference type="Proteomes" id="UP000003577"/>
    </source>
</evidence>
<protein>
    <submittedName>
        <fullName evidence="4">HTH-type transcriptional regulator MtrR</fullName>
    </submittedName>
</protein>
<evidence type="ECO:0000256" key="2">
    <source>
        <dbReference type="PROSITE-ProRule" id="PRU00335"/>
    </source>
</evidence>
<dbReference type="PROSITE" id="PS50977">
    <property type="entry name" value="HTH_TETR_2"/>
    <property type="match status" value="1"/>
</dbReference>
<accession>A5KJ85</accession>
<dbReference type="AlphaFoldDB" id="A5KJ85"/>
<dbReference type="Proteomes" id="UP000003577">
    <property type="component" value="Unassembled WGS sequence"/>
</dbReference>
<dbReference type="PaxDb" id="411460-RUMTOR_00282"/>
<evidence type="ECO:0000313" key="4">
    <source>
        <dbReference type="EMBL" id="EDK25388.1"/>
    </source>
</evidence>
<reference evidence="4 5" key="2">
    <citation type="submission" date="2007-04" db="EMBL/GenBank/DDBJ databases">
        <title>Draft genome sequence of Ruminococcus torques (ATCC 27756).</title>
        <authorList>
            <person name="Sudarsanam P."/>
            <person name="Ley R."/>
            <person name="Guruge J."/>
            <person name="Turnbaugh P.J."/>
            <person name="Mahowald M."/>
            <person name="Liep D."/>
            <person name="Gordon J."/>
        </authorList>
    </citation>
    <scope>NUCLEOTIDE SEQUENCE [LARGE SCALE GENOMIC DNA]</scope>
    <source>
        <strain evidence="4 5">ATCC 27756</strain>
    </source>
</reference>
<dbReference type="PANTHER" id="PTHR43479:SF11">
    <property type="entry name" value="ACREF_ENVCD OPERON REPRESSOR-RELATED"/>
    <property type="match status" value="1"/>
</dbReference>
<keyword evidence="1 2" id="KW-0238">DNA-binding</keyword>
<sequence length="207" mass="24185">MMMNTKEKILVAALRLFAVNGYEAVSVSQIAGELGITKGALYKHYKNKRDIFNCIFEYVCRLDVERSRKSGVPEQDYSDMPEAFSHVSAKSLGNYMKEQFRYWSEDEIACNFRKMLTLEQYKSPEMSALYQKVLVSGPLEYIENLLCEMSKEQEKLLPSPHALAIEFYSPFYLLLSMSDGTDCKETKEEIAQRYMRYIDDFFQKYFS</sequence>
<dbReference type="PANTHER" id="PTHR43479">
    <property type="entry name" value="ACREF/ENVCD OPERON REPRESSOR-RELATED"/>
    <property type="match status" value="1"/>
</dbReference>
<reference evidence="4 5" key="1">
    <citation type="submission" date="2007-03" db="EMBL/GenBank/DDBJ databases">
        <authorList>
            <person name="Fulton L."/>
            <person name="Clifton S."/>
            <person name="Fulton B."/>
            <person name="Xu J."/>
            <person name="Minx P."/>
            <person name="Pepin K.H."/>
            <person name="Johnson M."/>
            <person name="Thiruvilangam P."/>
            <person name="Bhonagiri V."/>
            <person name="Nash W.E."/>
            <person name="Mardis E.R."/>
            <person name="Wilson R.K."/>
        </authorList>
    </citation>
    <scope>NUCLEOTIDE SEQUENCE [LARGE SCALE GENOMIC DNA]</scope>
    <source>
        <strain evidence="4 5">ATCC 27756</strain>
    </source>
</reference>
<name>A5KJ85_9FIRM</name>
<dbReference type="InterPro" id="IPR001647">
    <property type="entry name" value="HTH_TetR"/>
</dbReference>
<dbReference type="InterPro" id="IPR050624">
    <property type="entry name" value="HTH-type_Tx_Regulator"/>
</dbReference>
<dbReference type="GO" id="GO:0003677">
    <property type="term" value="F:DNA binding"/>
    <property type="evidence" value="ECO:0007669"/>
    <property type="project" value="UniProtKB-UniRule"/>
</dbReference>
<evidence type="ECO:0000256" key="1">
    <source>
        <dbReference type="ARBA" id="ARBA00023125"/>
    </source>
</evidence>
<dbReference type="Gene3D" id="1.10.357.10">
    <property type="entry name" value="Tetracycline Repressor, domain 2"/>
    <property type="match status" value="1"/>
</dbReference>
<gene>
    <name evidence="4" type="primary">mtrR</name>
    <name evidence="4" type="ORF">RUMTOR_00282</name>
</gene>
<dbReference type="SUPFAM" id="SSF46689">
    <property type="entry name" value="Homeodomain-like"/>
    <property type="match status" value="1"/>
</dbReference>
<dbReference type="HOGENOM" id="CLU_069356_34_0_9"/>